<dbReference type="AlphaFoldDB" id="L8X8A9"/>
<dbReference type="GO" id="GO:0051015">
    <property type="term" value="F:actin filament binding"/>
    <property type="evidence" value="ECO:0007669"/>
    <property type="project" value="TreeGrafter"/>
</dbReference>
<evidence type="ECO:0000256" key="1">
    <source>
        <dbReference type="SAM" id="MobiDB-lite"/>
    </source>
</evidence>
<name>L8X8A9_THACA</name>
<feature type="compositionally biased region" description="Low complexity" evidence="1">
    <location>
        <begin position="144"/>
        <end position="187"/>
    </location>
</feature>
<feature type="compositionally biased region" description="Polar residues" evidence="1">
    <location>
        <begin position="676"/>
        <end position="695"/>
    </location>
</feature>
<evidence type="ECO:0000256" key="2">
    <source>
        <dbReference type="SAM" id="SignalP"/>
    </source>
</evidence>
<dbReference type="Gene3D" id="2.60.40.420">
    <property type="entry name" value="Cupredoxins - blue copper proteins"/>
    <property type="match status" value="1"/>
</dbReference>
<feature type="compositionally biased region" description="Basic and acidic residues" evidence="1">
    <location>
        <begin position="658"/>
        <end position="675"/>
    </location>
</feature>
<dbReference type="Pfam" id="PF04366">
    <property type="entry name" value="Ysc84"/>
    <property type="match status" value="1"/>
</dbReference>
<evidence type="ECO:0000313" key="4">
    <source>
        <dbReference type="EMBL" id="ELU44879.1"/>
    </source>
</evidence>
<dbReference type="SUPFAM" id="SSF49503">
    <property type="entry name" value="Cupredoxins"/>
    <property type="match status" value="1"/>
</dbReference>
<feature type="compositionally biased region" description="Low complexity" evidence="1">
    <location>
        <begin position="730"/>
        <end position="740"/>
    </location>
</feature>
<dbReference type="HOGENOM" id="CLU_323176_0_0_1"/>
<dbReference type="InterPro" id="IPR008972">
    <property type="entry name" value="Cupredoxin"/>
</dbReference>
<protein>
    <submittedName>
        <fullName evidence="4">SH3 domain-containing protein</fullName>
    </submittedName>
</protein>
<feature type="compositionally biased region" description="Polar residues" evidence="1">
    <location>
        <begin position="779"/>
        <end position="791"/>
    </location>
</feature>
<reference evidence="4 5" key="1">
    <citation type="journal article" date="2013" name="Nat. Commun.">
        <title>The evolution and pathogenic mechanisms of the rice sheath blight pathogen.</title>
        <authorList>
            <person name="Zheng A."/>
            <person name="Lin R."/>
            <person name="Xu L."/>
            <person name="Qin P."/>
            <person name="Tang C."/>
            <person name="Ai P."/>
            <person name="Zhang D."/>
            <person name="Liu Y."/>
            <person name="Sun Z."/>
            <person name="Feng H."/>
            <person name="Wang Y."/>
            <person name="Chen Y."/>
            <person name="Liang X."/>
            <person name="Fu R."/>
            <person name="Li Q."/>
            <person name="Zhang J."/>
            <person name="Yu X."/>
            <person name="Xie Z."/>
            <person name="Ding L."/>
            <person name="Guan P."/>
            <person name="Tang J."/>
            <person name="Liang Y."/>
            <person name="Wang S."/>
            <person name="Deng Q."/>
            <person name="Li S."/>
            <person name="Zhu J."/>
            <person name="Wang L."/>
            <person name="Liu H."/>
            <person name="Li P."/>
        </authorList>
    </citation>
    <scope>NUCLEOTIDE SEQUENCE [LARGE SCALE GENOMIC DNA]</scope>
    <source>
        <strain evidence="5">AG-1 IA</strain>
    </source>
</reference>
<comment type="caution">
    <text evidence="4">The sequence shown here is derived from an EMBL/GenBank/DDBJ whole genome shotgun (WGS) entry which is preliminary data.</text>
</comment>
<feature type="domain" description="Ysc84 actin-binding" evidence="3">
    <location>
        <begin position="405"/>
        <end position="530"/>
    </location>
</feature>
<feature type="region of interest" description="Disordered" evidence="1">
    <location>
        <begin position="841"/>
        <end position="866"/>
    </location>
</feature>
<dbReference type="GO" id="GO:0035091">
    <property type="term" value="F:phosphatidylinositol binding"/>
    <property type="evidence" value="ECO:0007669"/>
    <property type="project" value="TreeGrafter"/>
</dbReference>
<evidence type="ECO:0000313" key="5">
    <source>
        <dbReference type="Proteomes" id="UP000011668"/>
    </source>
</evidence>
<dbReference type="PANTHER" id="PTHR15629:SF2">
    <property type="entry name" value="SH3 DOMAIN-CONTAINING YSC84-LIKE PROTEIN 1"/>
    <property type="match status" value="1"/>
</dbReference>
<gene>
    <name evidence="4" type="ORF">AG1IA_01088</name>
</gene>
<accession>L8X8A9</accession>
<feature type="chain" id="PRO_5012384336" evidence="2">
    <location>
        <begin position="16"/>
        <end position="895"/>
    </location>
</feature>
<dbReference type="OrthoDB" id="443981at2759"/>
<dbReference type="EMBL" id="AFRT01000253">
    <property type="protein sequence ID" value="ELU44879.1"/>
    <property type="molecule type" value="Genomic_DNA"/>
</dbReference>
<dbReference type="InterPro" id="IPR007461">
    <property type="entry name" value="Ysc84_actin-binding"/>
</dbReference>
<dbReference type="GO" id="GO:0051666">
    <property type="term" value="P:actin cortical patch localization"/>
    <property type="evidence" value="ECO:0007669"/>
    <property type="project" value="TreeGrafter"/>
</dbReference>
<organism evidence="4 5">
    <name type="scientific">Thanatephorus cucumeris (strain AG1-IA)</name>
    <name type="common">Rice sheath blight fungus</name>
    <name type="synonym">Rhizoctonia solani</name>
    <dbReference type="NCBI Taxonomy" id="983506"/>
    <lineage>
        <taxon>Eukaryota</taxon>
        <taxon>Fungi</taxon>
        <taxon>Dikarya</taxon>
        <taxon>Basidiomycota</taxon>
        <taxon>Agaricomycotina</taxon>
        <taxon>Agaricomycetes</taxon>
        <taxon>Cantharellales</taxon>
        <taxon>Ceratobasidiaceae</taxon>
        <taxon>Rhizoctonia</taxon>
        <taxon>Rhizoctonia solani AG-1</taxon>
    </lineage>
</organism>
<feature type="compositionally biased region" description="Basic and acidic residues" evidence="1">
    <location>
        <begin position="633"/>
        <end position="652"/>
    </location>
</feature>
<feature type="region of interest" description="Disordered" evidence="1">
    <location>
        <begin position="708"/>
        <end position="751"/>
    </location>
</feature>
<feature type="region of interest" description="Disordered" evidence="1">
    <location>
        <begin position="141"/>
        <end position="187"/>
    </location>
</feature>
<feature type="region of interest" description="Disordered" evidence="1">
    <location>
        <begin position="542"/>
        <end position="695"/>
    </location>
</feature>
<feature type="signal peptide" evidence="2">
    <location>
        <begin position="1"/>
        <end position="15"/>
    </location>
</feature>
<evidence type="ECO:0000259" key="3">
    <source>
        <dbReference type="Pfam" id="PF04366"/>
    </source>
</evidence>
<dbReference type="PANTHER" id="PTHR15629">
    <property type="entry name" value="SH3YL1 PROTEIN"/>
    <property type="match status" value="1"/>
</dbReference>
<feature type="compositionally biased region" description="Low complexity" evidence="1">
    <location>
        <begin position="805"/>
        <end position="816"/>
    </location>
</feature>
<dbReference type="GO" id="GO:0051017">
    <property type="term" value="P:actin filament bundle assembly"/>
    <property type="evidence" value="ECO:0007669"/>
    <property type="project" value="TreeGrafter"/>
</dbReference>
<dbReference type="Proteomes" id="UP000011668">
    <property type="component" value="Unassembled WGS sequence"/>
</dbReference>
<dbReference type="InterPro" id="IPR051702">
    <property type="entry name" value="SH3_domain_YSC84-like"/>
</dbReference>
<dbReference type="GO" id="GO:0030479">
    <property type="term" value="C:actin cortical patch"/>
    <property type="evidence" value="ECO:0007669"/>
    <property type="project" value="TreeGrafter"/>
</dbReference>
<keyword evidence="5" id="KW-1185">Reference proteome</keyword>
<feature type="region of interest" description="Disordered" evidence="1">
    <location>
        <begin position="767"/>
        <end position="816"/>
    </location>
</feature>
<sequence>MRVAALLLAIPSVLAFDYVVGVGKDETTGQLGMGFDPSSVRPQAGDKIVFEFRAGSHSAVESTFKDPCIPKPGGYNSGVITVADGTPVDSKGLPTTEYIVKDTNPVWFFDQAGGLCTKGAVFSINPELTHDGQNAGQFRANAEASDPTTASVAPTSSSASSTASSPSTGTSAGSASSPTTTANPSTNSAASMASFSMGAVLASLGACRCLMYSFLLIPIRIHLVPYYLASRNASVHMHALIESEIGNIASSKGPTNTGRLRGCYLYHRPRAKRYLTYGLILPLVSAADFDPLRSVHFPECDKATKILLSFVDGRNDGLDGVRRLIDDTTTDTLVAYSLNLSLATVAYPPTNSRTSSRLCYIHRSQSRLSVLCTIAPHFPTPLPERSLTFLPRAAWSAPSAIGTAGMGVGGQAGAEMTDFLIVLNTRAAVKSFMSAGSLTLGGNMSLAVGPIGRNGGADVALNTKGKVAAMYSYSRTKGLFGGISVEGSIIVERQDANAIAYDADVTSKQLLSGVVPTPPWAQTLVRALERCTGLPTGQKWIQEDRTGSDVSGGYHFGGVGSSSNQSSPRGGIIDRTKRMSGVFSPPWGKKKESTSYFPDPDDDYTNEAPSAATRSPFASPVDHRKSTSVSSKPTDRLDGFDTHFESDFDPSRTAEPTRVSRDLPRKSIEDYETRMRQNASPYSALSNTSPTQTQFSDISAQQRLALNRNFSSKSNGTGGSFFGRSKENNNENGSPSNGRPTSTYGGIGGWGARFTKKETERKEVDLMTGDDDEDPFNSFHDSPTKTTTNGNGLARGSFDSGGPWSSSVASNGHGSSNGRGFYPGLVETDLNIANKDANVWEDDPFGQKPARQPTPKISTKPGLRDPQAEGVARAIALFDFIAQEVSTAWRDLQNL</sequence>
<dbReference type="STRING" id="983506.L8X8A9"/>
<keyword evidence="2" id="KW-0732">Signal</keyword>
<proteinExistence type="predicted"/>